<evidence type="ECO:0000313" key="1">
    <source>
        <dbReference type="EMBL" id="RAH69060.1"/>
    </source>
</evidence>
<keyword evidence="2" id="KW-1185">Reference proteome</keyword>
<organism evidence="1 2">
    <name type="scientific">Aspergillus aculeatinus CBS 121060</name>
    <dbReference type="NCBI Taxonomy" id="1448322"/>
    <lineage>
        <taxon>Eukaryota</taxon>
        <taxon>Fungi</taxon>
        <taxon>Dikarya</taxon>
        <taxon>Ascomycota</taxon>
        <taxon>Pezizomycotina</taxon>
        <taxon>Eurotiomycetes</taxon>
        <taxon>Eurotiomycetidae</taxon>
        <taxon>Eurotiales</taxon>
        <taxon>Aspergillaceae</taxon>
        <taxon>Aspergillus</taxon>
        <taxon>Aspergillus subgen. Circumdati</taxon>
    </lineage>
</organism>
<name>A0ACD1H6C8_9EURO</name>
<protein>
    <submittedName>
        <fullName evidence="1">Uncharacterized protein</fullName>
    </submittedName>
</protein>
<evidence type="ECO:0000313" key="2">
    <source>
        <dbReference type="Proteomes" id="UP000249661"/>
    </source>
</evidence>
<sequence length="206" mass="23325">MLGPRTWRPPNFVIELRLRKTCPRGHASLTPGRINHLGLSTYLPGTLPSMEYRALFYYNQFLDAAIRVRHIHDYHRGKRPCFTYPTYSDLGIRSFPLVDCLQDVSLVPVGGIPPKSDVPVLSPVSYPIIHSSSSGTGTACLGRCHGWQQLWVTRHMAEVRRRQDVCKQRARHPSPLGYVYSLVVNLTFLSLAWTSFNPATPRLNSL</sequence>
<reference evidence="1" key="1">
    <citation type="submission" date="2018-02" db="EMBL/GenBank/DDBJ databases">
        <title>The genomes of Aspergillus section Nigri reveals drivers in fungal speciation.</title>
        <authorList>
            <consortium name="DOE Joint Genome Institute"/>
            <person name="Vesth T.C."/>
            <person name="Nybo J."/>
            <person name="Theobald S."/>
            <person name="Brandl J."/>
            <person name="Frisvad J.C."/>
            <person name="Nielsen K.F."/>
            <person name="Lyhne E.K."/>
            <person name="Kogle M.E."/>
            <person name="Kuo A."/>
            <person name="Riley R."/>
            <person name="Clum A."/>
            <person name="Nolan M."/>
            <person name="Lipzen A."/>
            <person name="Salamov A."/>
            <person name="Henrissat B."/>
            <person name="Wiebenga A."/>
            <person name="De vries R.P."/>
            <person name="Grigoriev I.V."/>
            <person name="Mortensen U.H."/>
            <person name="Andersen M.R."/>
            <person name="Baker S.E."/>
        </authorList>
    </citation>
    <scope>NUCLEOTIDE SEQUENCE</scope>
    <source>
        <strain evidence="1">CBS 121060</strain>
    </source>
</reference>
<proteinExistence type="predicted"/>
<dbReference type="EMBL" id="KZ824962">
    <property type="protein sequence ID" value="RAH69060.1"/>
    <property type="molecule type" value="Genomic_DNA"/>
</dbReference>
<accession>A0ACD1H6C8</accession>
<gene>
    <name evidence="1" type="ORF">BO66DRAFT_114592</name>
</gene>
<dbReference type="Proteomes" id="UP000249661">
    <property type="component" value="Unassembled WGS sequence"/>
</dbReference>